<proteinExistence type="predicted"/>
<sequence>MKPMYISQLAFTTGEISPDVSRRFDLDQFKSALLLAENAVIRPYGAVARRQGSEYIGQVKNKDKSTRLFEFTAEKNKSFLLEIGEQYIRVWRNGIYTGIELETPFESDVVDKLNCIQSGDVMFICSGKYPVKTLSRYSDTDWRFDTYKLSEQPYGEVNIDKESTVILNGDTLTATNDIFNADMVGSVMQIEHFVKAVSTSKTGEVIQRVVWTSLEERKRDGYIKPASEEYNNINYDVEQFSSDEDLSWKFTSHGTWNGTVKIQISNDGGTTWKDYRVYTSNNDYNVTDTGKVSPSARLKVISDLKGGSVNVDLSLLPHSNYGVIEIKEFVDSKHVKVNVLNSVVENEATSKFRFGQWGKGLGYPRVCTFYQDRFVLASSNQYPNYIWFSRTGDYSNFGVEKVGGTITDDSAITLPVINRKMYDIRHLIPANDLLILTSGNEWIIDGSKTITPTNCNLRTQTQRGASECEPQYIGNRCVYVQARGCVVRDLGYSYESDNYTGADLTLFVKHLTKYRNFITSAYAQDPDSIVYYVTDDGNIDCLTYIPEQKVYAWSHFTTKGKYKYAESVAEGEQDSLYVIVERDFKSGTVMCIERFEPMYNADNNNVYMDCYIRQTSTENISTITVPHLIGENVQIVVNGRERPIKEVPPTAIINIDGEAQSVAVGINYTTRLRIPSIEMQIQDGTLQGRQLTMSRLSMNILNSFGGKIGRNFNHMDDISLPPLKLYSGDKVCILPKFDGVYSTDASVCILHEKPYPFNLLSVTREVEIGGGFPNVTGL</sequence>
<organism evidence="1">
    <name type="scientific">Podoviridae sp. ctiVc2</name>
    <dbReference type="NCBI Taxonomy" id="2827745"/>
    <lineage>
        <taxon>Viruses</taxon>
        <taxon>Duplodnaviria</taxon>
        <taxon>Heunggongvirae</taxon>
        <taxon>Uroviricota</taxon>
        <taxon>Caudoviricetes</taxon>
    </lineage>
</organism>
<reference evidence="1" key="1">
    <citation type="journal article" date="2021" name="Proc. Natl. Acad. Sci. U.S.A.">
        <title>A Catalog of Tens of Thousands of Viruses from Human Metagenomes Reveals Hidden Associations with Chronic Diseases.</title>
        <authorList>
            <person name="Tisza M.J."/>
            <person name="Buck C.B."/>
        </authorList>
    </citation>
    <scope>NUCLEOTIDE SEQUENCE</scope>
    <source>
        <strain evidence="1">CtiVc2</strain>
    </source>
</reference>
<accession>A0A8S5SA99</accession>
<evidence type="ECO:0000313" key="1">
    <source>
        <dbReference type="EMBL" id="DAF47739.1"/>
    </source>
</evidence>
<dbReference type="EMBL" id="BK032558">
    <property type="protein sequence ID" value="DAF47739.1"/>
    <property type="molecule type" value="Genomic_DNA"/>
</dbReference>
<protein>
    <submittedName>
        <fullName evidence="1">Stabilization protein</fullName>
    </submittedName>
</protein>
<name>A0A8S5SA99_9CAUD</name>